<dbReference type="OrthoDB" id="205623at2759"/>
<gene>
    <name evidence="4" type="ORF">Anas_02765</name>
</gene>
<dbReference type="Proteomes" id="UP000326759">
    <property type="component" value="Unassembled WGS sequence"/>
</dbReference>
<feature type="domain" description="Sulfotransferase" evidence="3">
    <location>
        <begin position="42"/>
        <end position="170"/>
    </location>
</feature>
<keyword evidence="5" id="KW-1185">Reference proteome</keyword>
<keyword evidence="2 4" id="KW-0808">Transferase</keyword>
<sequence length="186" mass="21766">MLASTTGAPPLSPSSEAVRKFKMLYPGKQISDGILLHLTSLNKPPRLIKAYLPPCFFPTALPDMCKVIYIVREPLDVLKNLYLRMRLNVLYEYRGKREDYVDYFINDKMCFGPYWKHVKLGWNKRMHPNFLFLFYEDLKENLEDEVRKIDGFLGTRRTDAQITNVTLHSFFFGLPVLVCARVYVCE</sequence>
<dbReference type="Pfam" id="PF00685">
    <property type="entry name" value="Sulfotransfer_1"/>
    <property type="match status" value="1"/>
</dbReference>
<feature type="non-terminal residue" evidence="4">
    <location>
        <position position="186"/>
    </location>
</feature>
<comment type="caution">
    <text evidence="4">The sequence shown here is derived from an EMBL/GenBank/DDBJ whole genome shotgun (WGS) entry which is preliminary data.</text>
</comment>
<dbReference type="GO" id="GO:0008146">
    <property type="term" value="F:sulfotransferase activity"/>
    <property type="evidence" value="ECO:0007669"/>
    <property type="project" value="InterPro"/>
</dbReference>
<dbReference type="EMBL" id="SEYY01007479">
    <property type="protein sequence ID" value="KAB7502456.1"/>
    <property type="molecule type" value="Genomic_DNA"/>
</dbReference>
<dbReference type="InterPro" id="IPR000863">
    <property type="entry name" value="Sulfotransferase_dom"/>
</dbReference>
<comment type="similarity">
    <text evidence="1">Belongs to the sulfotransferase 1 family.</text>
</comment>
<name>A0A5N5T775_9CRUS</name>
<evidence type="ECO:0000259" key="3">
    <source>
        <dbReference type="Pfam" id="PF00685"/>
    </source>
</evidence>
<proteinExistence type="inferred from homology"/>
<dbReference type="Gene3D" id="3.40.50.300">
    <property type="entry name" value="P-loop containing nucleotide triphosphate hydrolases"/>
    <property type="match status" value="1"/>
</dbReference>
<evidence type="ECO:0000256" key="1">
    <source>
        <dbReference type="ARBA" id="ARBA00005771"/>
    </source>
</evidence>
<dbReference type="SUPFAM" id="SSF52540">
    <property type="entry name" value="P-loop containing nucleoside triphosphate hydrolases"/>
    <property type="match status" value="1"/>
</dbReference>
<evidence type="ECO:0000313" key="4">
    <source>
        <dbReference type="EMBL" id="KAB7502456.1"/>
    </source>
</evidence>
<reference evidence="4 5" key="1">
    <citation type="journal article" date="2019" name="PLoS Biol.">
        <title>Sex chromosomes control vertical transmission of feminizing Wolbachia symbionts in an isopod.</title>
        <authorList>
            <person name="Becking T."/>
            <person name="Chebbi M.A."/>
            <person name="Giraud I."/>
            <person name="Moumen B."/>
            <person name="Laverre T."/>
            <person name="Caubet Y."/>
            <person name="Peccoud J."/>
            <person name="Gilbert C."/>
            <person name="Cordaux R."/>
        </authorList>
    </citation>
    <scope>NUCLEOTIDE SEQUENCE [LARGE SCALE GENOMIC DNA]</scope>
    <source>
        <strain evidence="4">ANa2</strain>
        <tissue evidence="4">Whole body excluding digestive tract and cuticle</tissue>
    </source>
</reference>
<dbReference type="InterPro" id="IPR027417">
    <property type="entry name" value="P-loop_NTPase"/>
</dbReference>
<accession>A0A5N5T775</accession>
<dbReference type="AlphaFoldDB" id="A0A5N5T775"/>
<evidence type="ECO:0000313" key="5">
    <source>
        <dbReference type="Proteomes" id="UP000326759"/>
    </source>
</evidence>
<evidence type="ECO:0000256" key="2">
    <source>
        <dbReference type="ARBA" id="ARBA00022679"/>
    </source>
</evidence>
<dbReference type="PANTHER" id="PTHR11783">
    <property type="entry name" value="SULFOTRANSFERASE SULT"/>
    <property type="match status" value="1"/>
</dbReference>
<protein>
    <submittedName>
        <fullName evidence="4">Sulfotransferase family cytosolic 1B member 1</fullName>
    </submittedName>
</protein>
<organism evidence="4 5">
    <name type="scientific">Armadillidium nasatum</name>
    <dbReference type="NCBI Taxonomy" id="96803"/>
    <lineage>
        <taxon>Eukaryota</taxon>
        <taxon>Metazoa</taxon>
        <taxon>Ecdysozoa</taxon>
        <taxon>Arthropoda</taxon>
        <taxon>Crustacea</taxon>
        <taxon>Multicrustacea</taxon>
        <taxon>Malacostraca</taxon>
        <taxon>Eumalacostraca</taxon>
        <taxon>Peracarida</taxon>
        <taxon>Isopoda</taxon>
        <taxon>Oniscidea</taxon>
        <taxon>Crinocheta</taxon>
        <taxon>Armadillidiidae</taxon>
        <taxon>Armadillidium</taxon>
    </lineage>
</organism>